<sequence length="152" mass="17013">MADTNSSLSPPPATRSSASPKRDDLRPMGIKIAELNESQSELLNRLQGLKQDLQDWKSKLDTQVKTYKDELIELKKVLNTDLDQLKSDFQELRTTLQQQQDDISDSLRNLGLDDLSEPSKEPEDKDNANASNEAEPSLLEITEETSPVEAST</sequence>
<dbReference type="AlphaFoldDB" id="A0AAV7GTK4"/>
<reference evidence="2 3" key="1">
    <citation type="journal article" date="2021" name="Hortic Res">
        <title>Chromosome-scale assembly of the Dendrobium chrysotoxum genome enhances the understanding of orchid evolution.</title>
        <authorList>
            <person name="Zhang Y."/>
            <person name="Zhang G.Q."/>
            <person name="Zhang D."/>
            <person name="Liu X.D."/>
            <person name="Xu X.Y."/>
            <person name="Sun W.H."/>
            <person name="Yu X."/>
            <person name="Zhu X."/>
            <person name="Wang Z.W."/>
            <person name="Zhao X."/>
            <person name="Zhong W.Y."/>
            <person name="Chen H."/>
            <person name="Yin W.L."/>
            <person name="Huang T."/>
            <person name="Niu S.C."/>
            <person name="Liu Z.J."/>
        </authorList>
    </citation>
    <scope>NUCLEOTIDE SEQUENCE [LARGE SCALE GENOMIC DNA]</scope>
    <source>
        <strain evidence="2">Lindl</strain>
    </source>
</reference>
<protein>
    <submittedName>
        <fullName evidence="2">Uncharacterized protein</fullName>
    </submittedName>
</protein>
<dbReference type="PANTHER" id="PTHR34681:SF2">
    <property type="entry name" value="UVEAL AUTOANTIGEN WITH COILED-COIL_ANKYRIN"/>
    <property type="match status" value="1"/>
</dbReference>
<dbReference type="Proteomes" id="UP000775213">
    <property type="component" value="Unassembled WGS sequence"/>
</dbReference>
<dbReference type="EMBL" id="JAGFBR010000011">
    <property type="protein sequence ID" value="KAH0458585.1"/>
    <property type="molecule type" value="Genomic_DNA"/>
</dbReference>
<dbReference type="PANTHER" id="PTHR34681">
    <property type="entry name" value="UVEAL AUTOANTIGEN WITH COILED-COIL/ANKYRIN"/>
    <property type="match status" value="1"/>
</dbReference>
<gene>
    <name evidence="2" type="ORF">IEQ34_011399</name>
</gene>
<name>A0AAV7GTK4_DENCH</name>
<organism evidence="2 3">
    <name type="scientific">Dendrobium chrysotoxum</name>
    <name type="common">Orchid</name>
    <dbReference type="NCBI Taxonomy" id="161865"/>
    <lineage>
        <taxon>Eukaryota</taxon>
        <taxon>Viridiplantae</taxon>
        <taxon>Streptophyta</taxon>
        <taxon>Embryophyta</taxon>
        <taxon>Tracheophyta</taxon>
        <taxon>Spermatophyta</taxon>
        <taxon>Magnoliopsida</taxon>
        <taxon>Liliopsida</taxon>
        <taxon>Asparagales</taxon>
        <taxon>Orchidaceae</taxon>
        <taxon>Epidendroideae</taxon>
        <taxon>Malaxideae</taxon>
        <taxon>Dendrobiinae</taxon>
        <taxon>Dendrobium</taxon>
    </lineage>
</organism>
<feature type="region of interest" description="Disordered" evidence="1">
    <location>
        <begin position="96"/>
        <end position="152"/>
    </location>
</feature>
<evidence type="ECO:0000313" key="3">
    <source>
        <dbReference type="Proteomes" id="UP000775213"/>
    </source>
</evidence>
<accession>A0AAV7GTK4</accession>
<proteinExistence type="predicted"/>
<comment type="caution">
    <text evidence="2">The sequence shown here is derived from an EMBL/GenBank/DDBJ whole genome shotgun (WGS) entry which is preliminary data.</text>
</comment>
<evidence type="ECO:0000256" key="1">
    <source>
        <dbReference type="SAM" id="MobiDB-lite"/>
    </source>
</evidence>
<evidence type="ECO:0000313" key="2">
    <source>
        <dbReference type="EMBL" id="KAH0458585.1"/>
    </source>
</evidence>
<feature type="region of interest" description="Disordered" evidence="1">
    <location>
        <begin position="1"/>
        <end position="27"/>
    </location>
</feature>
<keyword evidence="3" id="KW-1185">Reference proteome</keyword>
<feature type="compositionally biased region" description="Basic and acidic residues" evidence="1">
    <location>
        <begin position="117"/>
        <end position="127"/>
    </location>
</feature>